<keyword evidence="6" id="KW-0418">Kinase</keyword>
<feature type="transmembrane region" description="Helical" evidence="4">
    <location>
        <begin position="164"/>
        <end position="182"/>
    </location>
</feature>
<gene>
    <name evidence="6" type="ORF">QWZ16_21635</name>
</gene>
<dbReference type="InterPro" id="IPR004358">
    <property type="entry name" value="Sig_transdc_His_kin-like_C"/>
</dbReference>
<proteinExistence type="predicted"/>
<dbReference type="SMART" id="SM00388">
    <property type="entry name" value="HisKA"/>
    <property type="match status" value="1"/>
</dbReference>
<dbReference type="InterPro" id="IPR003594">
    <property type="entry name" value="HATPase_dom"/>
</dbReference>
<dbReference type="PROSITE" id="PS50109">
    <property type="entry name" value="HIS_KIN"/>
    <property type="match status" value="1"/>
</dbReference>
<reference evidence="7" key="1">
    <citation type="journal article" date="2019" name="Int. J. Syst. Evol. Microbiol.">
        <title>The Global Catalogue of Microorganisms (GCM) 10K type strain sequencing project: providing services to taxonomists for standard genome sequencing and annotation.</title>
        <authorList>
            <consortium name="The Broad Institute Genomics Platform"/>
            <consortium name="The Broad Institute Genome Sequencing Center for Infectious Disease"/>
            <person name="Wu L."/>
            <person name="Ma J."/>
        </authorList>
    </citation>
    <scope>NUCLEOTIDE SEQUENCE [LARGE SCALE GENOMIC DNA]</scope>
    <source>
        <strain evidence="7">CECT 7398</strain>
    </source>
</reference>
<dbReference type="Gene3D" id="1.10.287.130">
    <property type="match status" value="1"/>
</dbReference>
<dbReference type="InterPro" id="IPR005467">
    <property type="entry name" value="His_kinase_dom"/>
</dbReference>
<dbReference type="EMBL" id="JAUFQC010000027">
    <property type="protein sequence ID" value="MDN3612200.1"/>
    <property type="molecule type" value="Genomic_DNA"/>
</dbReference>
<name>A0ABT8C1W3_9VIBR</name>
<evidence type="ECO:0000256" key="1">
    <source>
        <dbReference type="ARBA" id="ARBA00000085"/>
    </source>
</evidence>
<evidence type="ECO:0000313" key="6">
    <source>
        <dbReference type="EMBL" id="MDN3612200.1"/>
    </source>
</evidence>
<keyword evidence="7" id="KW-1185">Reference proteome</keyword>
<evidence type="ECO:0000256" key="2">
    <source>
        <dbReference type="ARBA" id="ARBA00012438"/>
    </source>
</evidence>
<keyword evidence="3" id="KW-0597">Phosphoprotein</keyword>
<dbReference type="RefSeq" id="WP_076588306.1">
    <property type="nucleotide sequence ID" value="NZ_JABEYA020000003.1"/>
</dbReference>
<dbReference type="Proteomes" id="UP001238540">
    <property type="component" value="Unassembled WGS sequence"/>
</dbReference>
<comment type="caution">
    <text evidence="6">The sequence shown here is derived from an EMBL/GenBank/DDBJ whole genome shotgun (WGS) entry which is preliminary data.</text>
</comment>
<dbReference type="Pfam" id="PF02518">
    <property type="entry name" value="HATPase_c"/>
    <property type="match status" value="1"/>
</dbReference>
<dbReference type="PANTHER" id="PTHR43547">
    <property type="entry name" value="TWO-COMPONENT HISTIDINE KINASE"/>
    <property type="match status" value="1"/>
</dbReference>
<keyword evidence="4" id="KW-0812">Transmembrane</keyword>
<dbReference type="SUPFAM" id="SSF55874">
    <property type="entry name" value="ATPase domain of HSP90 chaperone/DNA topoisomerase II/histidine kinase"/>
    <property type="match status" value="1"/>
</dbReference>
<keyword evidence="6" id="KW-0808">Transferase</keyword>
<dbReference type="InterPro" id="IPR003661">
    <property type="entry name" value="HisK_dim/P_dom"/>
</dbReference>
<comment type="catalytic activity">
    <reaction evidence="1">
        <text>ATP + protein L-histidine = ADP + protein N-phospho-L-histidine.</text>
        <dbReference type="EC" id="2.7.13.3"/>
    </reaction>
</comment>
<dbReference type="PANTHER" id="PTHR43547:SF2">
    <property type="entry name" value="HYBRID SIGNAL TRANSDUCTION HISTIDINE KINASE C"/>
    <property type="match status" value="1"/>
</dbReference>
<evidence type="ECO:0000313" key="7">
    <source>
        <dbReference type="Proteomes" id="UP001238540"/>
    </source>
</evidence>
<feature type="transmembrane region" description="Helical" evidence="4">
    <location>
        <begin position="20"/>
        <end position="46"/>
    </location>
</feature>
<evidence type="ECO:0000256" key="4">
    <source>
        <dbReference type="SAM" id="Phobius"/>
    </source>
</evidence>
<feature type="domain" description="Histidine kinase" evidence="5">
    <location>
        <begin position="249"/>
        <end position="464"/>
    </location>
</feature>
<protein>
    <recommendedName>
        <fullName evidence="2">histidine kinase</fullName>
        <ecNumber evidence="2">2.7.13.3</ecNumber>
    </recommendedName>
</protein>
<evidence type="ECO:0000259" key="5">
    <source>
        <dbReference type="PROSITE" id="PS50109"/>
    </source>
</evidence>
<accession>A0ABT8C1W3</accession>
<dbReference type="InterPro" id="IPR036890">
    <property type="entry name" value="HATPase_C_sf"/>
</dbReference>
<dbReference type="InterPro" id="IPR036097">
    <property type="entry name" value="HisK_dim/P_sf"/>
</dbReference>
<evidence type="ECO:0000256" key="3">
    <source>
        <dbReference type="ARBA" id="ARBA00022553"/>
    </source>
</evidence>
<organism evidence="6 7">
    <name type="scientific">Vibrio ostreicida</name>
    <dbReference type="NCBI Taxonomy" id="526588"/>
    <lineage>
        <taxon>Bacteria</taxon>
        <taxon>Pseudomonadati</taxon>
        <taxon>Pseudomonadota</taxon>
        <taxon>Gammaproteobacteria</taxon>
        <taxon>Vibrionales</taxon>
        <taxon>Vibrionaceae</taxon>
        <taxon>Vibrio</taxon>
    </lineage>
</organism>
<dbReference type="EC" id="2.7.13.3" evidence="2"/>
<dbReference type="SUPFAM" id="SSF47384">
    <property type="entry name" value="Homodimeric domain of signal transducing histidine kinase"/>
    <property type="match status" value="1"/>
</dbReference>
<dbReference type="GO" id="GO:0016301">
    <property type="term" value="F:kinase activity"/>
    <property type="evidence" value="ECO:0007669"/>
    <property type="project" value="UniProtKB-KW"/>
</dbReference>
<dbReference type="SMART" id="SM00387">
    <property type="entry name" value="HATPase_c"/>
    <property type="match status" value="1"/>
</dbReference>
<dbReference type="PRINTS" id="PR00344">
    <property type="entry name" value="BCTRLSENSOR"/>
</dbReference>
<keyword evidence="4" id="KW-0472">Membrane</keyword>
<keyword evidence="4" id="KW-1133">Transmembrane helix</keyword>
<dbReference type="Gene3D" id="3.30.565.10">
    <property type="entry name" value="Histidine kinase-like ATPase, C-terminal domain"/>
    <property type="match status" value="1"/>
</dbReference>
<sequence length="464" mass="52111">MSSNHKIKQALSKTQQTLLLRLMSILLLCLLLAELAIGAVLFFDLYRTESKLMDSMATEYQRILTYDSAERLTHVMSANPYRLIDNNIAAYSVSSGDQHHSTFVAGDDTQPPLSTLSAYTTDKKFWFSAFITQPFMAKKMTGETQDFWLVLDNRARYPIAYKQWLMTFYALIVMLLVTAIFTRRIINNAMAPLVTLDDLLDQLSQGRLDNPPNPSNTDPKGLDVISRHVYDAISRLHHITVVLNTTVDAIAHDIRTPLSRITLASHSALLEQTDPTQLKHALADCAEYAARANTMLTTLMKLNDEQTGKREQKWVSTDLGHVINTVISWYEDVADEKSIELTFHLANHIVLQSDPDKLTQILVNLVDNAIKYTDAGGKVTIDAKLNHAHHLRIRVIDTGIGIEERDQHLVFERLFRVDSSRTNVEGYGLGLSLASAMAKNLGGEIHLTSQPHHGSTFTLLFTQP</sequence>
<dbReference type="CDD" id="cd00082">
    <property type="entry name" value="HisKA"/>
    <property type="match status" value="1"/>
</dbReference>